<organism evidence="1 2">
    <name type="scientific">Enterococcus aquimarinus</name>
    <dbReference type="NCBI Taxonomy" id="328396"/>
    <lineage>
        <taxon>Bacteria</taxon>
        <taxon>Bacillati</taxon>
        <taxon>Bacillota</taxon>
        <taxon>Bacilli</taxon>
        <taxon>Lactobacillales</taxon>
        <taxon>Enterococcaceae</taxon>
        <taxon>Enterococcus</taxon>
    </lineage>
</organism>
<dbReference type="EMBL" id="JAJJVO010000084">
    <property type="protein sequence ID" value="MCC9273750.1"/>
    <property type="molecule type" value="Genomic_DNA"/>
</dbReference>
<proteinExistence type="predicted"/>
<evidence type="ECO:0000313" key="2">
    <source>
        <dbReference type="Proteomes" id="UP000813384"/>
    </source>
</evidence>
<accession>A0A9E4DSD9</accession>
<dbReference type="Proteomes" id="UP000813384">
    <property type="component" value="Unassembled WGS sequence"/>
</dbReference>
<reference evidence="1" key="2">
    <citation type="submission" date="2021-11" db="EMBL/GenBank/DDBJ databases">
        <authorList>
            <person name="Gilroy R."/>
        </authorList>
    </citation>
    <scope>NUCLEOTIDE SEQUENCE</scope>
    <source>
        <strain evidence="1">150</strain>
    </source>
</reference>
<gene>
    <name evidence="1" type="ORF">K8V42_05605</name>
</gene>
<comment type="caution">
    <text evidence="1">The sequence shown here is derived from an EMBL/GenBank/DDBJ whole genome shotgun (WGS) entry which is preliminary data.</text>
</comment>
<feature type="non-terminal residue" evidence="1">
    <location>
        <position position="1"/>
    </location>
</feature>
<name>A0A9E4DSD9_9ENTE</name>
<evidence type="ECO:0000313" key="1">
    <source>
        <dbReference type="EMBL" id="MCC9273750.1"/>
    </source>
</evidence>
<protein>
    <submittedName>
        <fullName evidence="1">Uncharacterized protein</fullName>
    </submittedName>
</protein>
<reference evidence="1" key="1">
    <citation type="journal article" date="2021" name="PeerJ">
        <title>Extensive microbial diversity within the chicken gut microbiome revealed by metagenomics and culture.</title>
        <authorList>
            <person name="Gilroy R."/>
            <person name="Ravi A."/>
            <person name="Getino M."/>
            <person name="Pursley I."/>
            <person name="Horton D.L."/>
            <person name="Alikhan N.F."/>
            <person name="Baker D."/>
            <person name="Gharbi K."/>
            <person name="Hall N."/>
            <person name="Watson M."/>
            <person name="Adriaenssens E.M."/>
            <person name="Foster-Nyarko E."/>
            <person name="Jarju S."/>
            <person name="Secka A."/>
            <person name="Antonio M."/>
            <person name="Oren A."/>
            <person name="Chaudhuri R.R."/>
            <person name="La Ragione R."/>
            <person name="Hildebrand F."/>
            <person name="Pallen M.J."/>
        </authorList>
    </citation>
    <scope>NUCLEOTIDE SEQUENCE</scope>
    <source>
        <strain evidence="1">150</strain>
    </source>
</reference>
<dbReference type="AlphaFoldDB" id="A0A9E4DSD9"/>
<sequence>FNPEEKERLMPAVAALNEKVAEGYAVDSPEVKRRFRIFLLMVRQMRISMKQVPEDFFGENFMQVDDETLFKEGRELFKEMRNKSA</sequence>